<keyword evidence="2" id="KW-1185">Reference proteome</keyword>
<gene>
    <name evidence="1" type="ORF">MKK02DRAFT_37648</name>
</gene>
<sequence>MSTKEVPPHLWPLFLPFLRKPVPPPLSKAPRSEWRQHDLAVAMRVSNLFHAICEPYLYTHIVTDEFNELLGLLDSADARVRIYRRQQVARTRSLYLEYIPVEEREGYHLIFALGGSTWPSVGAMKGSGAEIRAKNAACAGELATWVLTLWDMNEVGLPSRFPSLETLANASIGGERDPDQWTTSSLPLPYDISAFATLPVPSPYPPRPRRPLSTISPPLNTSPPSIWGGGRFTLLLGVDRSFRWVGDLPATHDWKAAIQSIFIPKSLDTIINYRTERAGVAYPSELDVDVYLSTTHDLDADFVEALQAFTPGQSDLTQSCSKSAIEKQRKVAGELGTALQGILREGTERKDMIRWHVLADAPTCGACGSGVPT</sequence>
<dbReference type="Proteomes" id="UP001164286">
    <property type="component" value="Unassembled WGS sequence"/>
</dbReference>
<organism evidence="1 2">
    <name type="scientific">Dioszegia hungarica</name>
    <dbReference type="NCBI Taxonomy" id="4972"/>
    <lineage>
        <taxon>Eukaryota</taxon>
        <taxon>Fungi</taxon>
        <taxon>Dikarya</taxon>
        <taxon>Basidiomycota</taxon>
        <taxon>Agaricomycotina</taxon>
        <taxon>Tremellomycetes</taxon>
        <taxon>Tremellales</taxon>
        <taxon>Bulleribasidiaceae</taxon>
        <taxon>Dioszegia</taxon>
    </lineage>
</organism>
<dbReference type="GeneID" id="77728929"/>
<proteinExistence type="predicted"/>
<dbReference type="EMBL" id="JAKWFO010000006">
    <property type="protein sequence ID" value="KAI9634771.1"/>
    <property type="molecule type" value="Genomic_DNA"/>
</dbReference>
<evidence type="ECO:0000313" key="2">
    <source>
        <dbReference type="Proteomes" id="UP001164286"/>
    </source>
</evidence>
<evidence type="ECO:0000313" key="1">
    <source>
        <dbReference type="EMBL" id="KAI9634771.1"/>
    </source>
</evidence>
<comment type="caution">
    <text evidence="1">The sequence shown here is derived from an EMBL/GenBank/DDBJ whole genome shotgun (WGS) entry which is preliminary data.</text>
</comment>
<name>A0AA38LV28_9TREE</name>
<reference evidence="1" key="1">
    <citation type="journal article" date="2022" name="G3 (Bethesda)">
        <title>High quality genome of the basidiomycete yeast Dioszegia hungarica PDD-24b-2 isolated from cloud water.</title>
        <authorList>
            <person name="Jarrige D."/>
            <person name="Haridas S."/>
            <person name="Bleykasten-Grosshans C."/>
            <person name="Joly M."/>
            <person name="Nadalig T."/>
            <person name="Sancelme M."/>
            <person name="Vuilleumier S."/>
            <person name="Grigoriev I.V."/>
            <person name="Amato P."/>
            <person name="Bringel F."/>
        </authorList>
    </citation>
    <scope>NUCLEOTIDE SEQUENCE</scope>
    <source>
        <strain evidence="1">PDD-24b-2</strain>
    </source>
</reference>
<accession>A0AA38LV28</accession>
<dbReference type="AlphaFoldDB" id="A0AA38LV28"/>
<dbReference type="RefSeq" id="XP_052944548.1">
    <property type="nucleotide sequence ID" value="XM_053089724.1"/>
</dbReference>
<protein>
    <submittedName>
        <fullName evidence="1">Uncharacterized protein</fullName>
    </submittedName>
</protein>